<accession>W2SWG5</accession>
<dbReference type="AlphaFoldDB" id="W2SWG5"/>
<dbReference type="KEGG" id="nai:NECAME_04133"/>
<evidence type="ECO:0000313" key="1">
    <source>
        <dbReference type="EMBL" id="ETN74104.1"/>
    </source>
</evidence>
<proteinExistence type="predicted"/>
<dbReference type="EMBL" id="KI660387">
    <property type="protein sequence ID" value="ETN74104.1"/>
    <property type="molecule type" value="Genomic_DNA"/>
</dbReference>
<name>W2SWG5_NECAM</name>
<protein>
    <submittedName>
        <fullName evidence="1">Uncharacterized protein</fullName>
    </submittedName>
</protein>
<dbReference type="Proteomes" id="UP000053676">
    <property type="component" value="Unassembled WGS sequence"/>
</dbReference>
<keyword evidence="2" id="KW-1185">Reference proteome</keyword>
<gene>
    <name evidence="1" type="ORF">NECAME_04133</name>
</gene>
<evidence type="ECO:0000313" key="2">
    <source>
        <dbReference type="Proteomes" id="UP000053676"/>
    </source>
</evidence>
<sequence length="96" mass="10787">MSLGFRHDSPVTSPYGYAVKLAERSKAQTIDEVFLYRLSAKPYGLGGPYRKLRLLPPLCPQTSDSDRKLFERVDVYCHIRVDEDTNSTNSSTVACS</sequence>
<dbReference type="OrthoDB" id="5876638at2759"/>
<reference evidence="2" key="1">
    <citation type="journal article" date="2014" name="Nat. Genet.">
        <title>Genome of the human hookworm Necator americanus.</title>
        <authorList>
            <person name="Tang Y.T."/>
            <person name="Gao X."/>
            <person name="Rosa B.A."/>
            <person name="Abubucker S."/>
            <person name="Hallsworth-Pepin K."/>
            <person name="Martin J."/>
            <person name="Tyagi R."/>
            <person name="Heizer E."/>
            <person name="Zhang X."/>
            <person name="Bhonagiri-Palsikar V."/>
            <person name="Minx P."/>
            <person name="Warren W.C."/>
            <person name="Wang Q."/>
            <person name="Zhan B."/>
            <person name="Hotez P.J."/>
            <person name="Sternberg P.W."/>
            <person name="Dougall A."/>
            <person name="Gaze S.T."/>
            <person name="Mulvenna J."/>
            <person name="Sotillo J."/>
            <person name="Ranganathan S."/>
            <person name="Rabelo E.M."/>
            <person name="Wilson R.K."/>
            <person name="Felgner P.L."/>
            <person name="Bethony J."/>
            <person name="Hawdon J.M."/>
            <person name="Gasser R.B."/>
            <person name="Loukas A."/>
            <person name="Mitreva M."/>
        </authorList>
    </citation>
    <scope>NUCLEOTIDE SEQUENCE [LARGE SCALE GENOMIC DNA]</scope>
</reference>
<organism evidence="1 2">
    <name type="scientific">Necator americanus</name>
    <name type="common">Human hookworm</name>
    <dbReference type="NCBI Taxonomy" id="51031"/>
    <lineage>
        <taxon>Eukaryota</taxon>
        <taxon>Metazoa</taxon>
        <taxon>Ecdysozoa</taxon>
        <taxon>Nematoda</taxon>
        <taxon>Chromadorea</taxon>
        <taxon>Rhabditida</taxon>
        <taxon>Rhabditina</taxon>
        <taxon>Rhabditomorpha</taxon>
        <taxon>Strongyloidea</taxon>
        <taxon>Ancylostomatidae</taxon>
        <taxon>Bunostominae</taxon>
        <taxon>Necator</taxon>
    </lineage>
</organism>